<evidence type="ECO:0000259" key="2">
    <source>
        <dbReference type="Pfam" id="PF13581"/>
    </source>
</evidence>
<keyword evidence="4" id="KW-1185">Reference proteome</keyword>
<reference evidence="3" key="1">
    <citation type="journal article" date="2014" name="Int. J. Syst. Evol. Microbiol.">
        <title>Complete genome sequence of Corynebacterium casei LMG S-19264T (=DSM 44701T), isolated from a smear-ripened cheese.</title>
        <authorList>
            <consortium name="US DOE Joint Genome Institute (JGI-PGF)"/>
            <person name="Walter F."/>
            <person name="Albersmeier A."/>
            <person name="Kalinowski J."/>
            <person name="Ruckert C."/>
        </authorList>
    </citation>
    <scope>NUCLEOTIDE SEQUENCE</scope>
    <source>
        <strain evidence="3">JCM 4391</strain>
    </source>
</reference>
<dbReference type="InterPro" id="IPR003594">
    <property type="entry name" value="HATPase_dom"/>
</dbReference>
<feature type="domain" description="Histidine kinase/HSP90-like ATPase" evidence="2">
    <location>
        <begin position="60"/>
        <end position="174"/>
    </location>
</feature>
<protein>
    <recommendedName>
        <fullName evidence="2">Histidine kinase/HSP90-like ATPase domain-containing protein</fullName>
    </recommendedName>
</protein>
<keyword evidence="1" id="KW-0418">Kinase</keyword>
<dbReference type="GO" id="GO:0004674">
    <property type="term" value="F:protein serine/threonine kinase activity"/>
    <property type="evidence" value="ECO:0007669"/>
    <property type="project" value="UniProtKB-KW"/>
</dbReference>
<evidence type="ECO:0000313" key="3">
    <source>
        <dbReference type="EMBL" id="GGU23162.1"/>
    </source>
</evidence>
<keyword evidence="1" id="KW-0808">Transferase</keyword>
<dbReference type="Pfam" id="PF13581">
    <property type="entry name" value="HATPase_c_2"/>
    <property type="match status" value="1"/>
</dbReference>
<keyword evidence="1" id="KW-0723">Serine/threonine-protein kinase</keyword>
<dbReference type="PANTHER" id="PTHR35526:SF3">
    <property type="entry name" value="ANTI-SIGMA-F FACTOR RSBW"/>
    <property type="match status" value="1"/>
</dbReference>
<dbReference type="SUPFAM" id="SSF55874">
    <property type="entry name" value="ATPase domain of HSP90 chaperone/DNA topoisomerase II/histidine kinase"/>
    <property type="match status" value="1"/>
</dbReference>
<dbReference type="PANTHER" id="PTHR35526">
    <property type="entry name" value="ANTI-SIGMA-F FACTOR RSBW-RELATED"/>
    <property type="match status" value="1"/>
</dbReference>
<dbReference type="Proteomes" id="UP000636661">
    <property type="component" value="Unassembled WGS sequence"/>
</dbReference>
<evidence type="ECO:0000256" key="1">
    <source>
        <dbReference type="ARBA" id="ARBA00022527"/>
    </source>
</evidence>
<dbReference type="InterPro" id="IPR050267">
    <property type="entry name" value="Anti-sigma-factor_SerPK"/>
</dbReference>
<reference evidence="3" key="2">
    <citation type="submission" date="2020-09" db="EMBL/GenBank/DDBJ databases">
        <authorList>
            <person name="Sun Q."/>
            <person name="Ohkuma M."/>
        </authorList>
    </citation>
    <scope>NUCLEOTIDE SEQUENCE</scope>
    <source>
        <strain evidence="3">JCM 4391</strain>
    </source>
</reference>
<proteinExistence type="predicted"/>
<dbReference type="AlphaFoldDB" id="A0A918HT69"/>
<evidence type="ECO:0000313" key="4">
    <source>
        <dbReference type="Proteomes" id="UP000636661"/>
    </source>
</evidence>
<dbReference type="Gene3D" id="3.30.565.10">
    <property type="entry name" value="Histidine kinase-like ATPase, C-terminal domain"/>
    <property type="match status" value="1"/>
</dbReference>
<dbReference type="InterPro" id="IPR036890">
    <property type="entry name" value="HATPase_C_sf"/>
</dbReference>
<organism evidence="3 4">
    <name type="scientific">Streptomyces lavendofoliae</name>
    <dbReference type="NCBI Taxonomy" id="67314"/>
    <lineage>
        <taxon>Bacteria</taxon>
        <taxon>Bacillati</taxon>
        <taxon>Actinomycetota</taxon>
        <taxon>Actinomycetes</taxon>
        <taxon>Kitasatosporales</taxon>
        <taxon>Streptomycetaceae</taxon>
        <taxon>Streptomyces</taxon>
    </lineage>
</organism>
<comment type="caution">
    <text evidence="3">The sequence shown here is derived from an EMBL/GenBank/DDBJ whole genome shotgun (WGS) entry which is preliminary data.</text>
</comment>
<dbReference type="EMBL" id="BMTP01000002">
    <property type="protein sequence ID" value="GGU23162.1"/>
    <property type="molecule type" value="Genomic_DNA"/>
</dbReference>
<gene>
    <name evidence="3" type="ORF">GCM10010274_06930</name>
</gene>
<dbReference type="CDD" id="cd16936">
    <property type="entry name" value="HATPase_RsbW-like"/>
    <property type="match status" value="1"/>
</dbReference>
<accession>A0A918HT69</accession>
<sequence length="190" mass="20140">MNQLVNQFTRLPRSATGEATYGAAPPCEESVVAPGNALTPRLRAPRPPISADVRRFSFELPARAESVARARHLVEERLVLWEVDGSLCEAVTLVVSELVTNAVVHTVSHRVVCELRDCGEQLRVSVQDEGCPAAAPRLRRGSPEEGGRGLLLVDAVSSAWGAHHARHGAGRVVWAELGHGGGPAGPAAPC</sequence>
<name>A0A918HT69_9ACTN</name>